<dbReference type="PRINTS" id="PR00039">
    <property type="entry name" value="HTHLYSR"/>
</dbReference>
<evidence type="ECO:0000256" key="4">
    <source>
        <dbReference type="ARBA" id="ARBA00023163"/>
    </source>
</evidence>
<keyword evidence="4" id="KW-0804">Transcription</keyword>
<dbReference type="SUPFAM" id="SSF46785">
    <property type="entry name" value="Winged helix' DNA-binding domain"/>
    <property type="match status" value="1"/>
</dbReference>
<dbReference type="PANTHER" id="PTHR30419:SF8">
    <property type="entry name" value="NITROGEN ASSIMILATION TRANSCRIPTIONAL ACTIVATOR-RELATED"/>
    <property type="match status" value="1"/>
</dbReference>
<dbReference type="SUPFAM" id="SSF53850">
    <property type="entry name" value="Periplasmic binding protein-like II"/>
    <property type="match status" value="1"/>
</dbReference>
<dbReference type="EMBL" id="CAADAT010000011">
    <property type="protein sequence ID" value="VFD54636.1"/>
    <property type="molecule type" value="Genomic_DNA"/>
</dbReference>
<dbReference type="InterPro" id="IPR036388">
    <property type="entry name" value="WH-like_DNA-bd_sf"/>
</dbReference>
<dbReference type="GO" id="GO:0003677">
    <property type="term" value="F:DNA binding"/>
    <property type="evidence" value="ECO:0007669"/>
    <property type="project" value="UniProtKB-KW"/>
</dbReference>
<dbReference type="InterPro" id="IPR050950">
    <property type="entry name" value="HTH-type_LysR_regulators"/>
</dbReference>
<sequence>MEIRVLRYFLAIAREESISGAATFLHITQPTLSRQIIELEEELGVKLLVRGNRKITLTNEGKLLHKRAEEIISLVDKVELEFDNPNEIISGDIYIGGGETEAMRLIARTAHNFHQKYPNVKYHLFSGNADDVTEKLDKGLLDFGILIEPANIQKYDYTQIPATDVWGLLMRKDSTLASQNTINPKDLCNIPLIISRQTLVDKAISKWLQDSTEKLNIVATYNLVYNASLLVEEGLGYALCLDRLVNTTENSNLCFRPLSPPLEAKLNIIWKKHQIFSKAAEKFLLQIQKDFSSILLDTSELDISKLNTPEVK</sequence>
<dbReference type="GO" id="GO:0005829">
    <property type="term" value="C:cytosol"/>
    <property type="evidence" value="ECO:0007669"/>
    <property type="project" value="TreeGrafter"/>
</dbReference>
<protein>
    <submittedName>
        <fullName evidence="6">Transcriptional regulator</fullName>
    </submittedName>
</protein>
<keyword evidence="3" id="KW-0238">DNA-binding</keyword>
<comment type="caution">
    <text evidence="6">The sequence shown here is derived from an EMBL/GenBank/DDBJ whole genome shotgun (WGS) entry which is preliminary data.</text>
</comment>
<name>A0AAX3H0A9_CLODI</name>
<dbReference type="RefSeq" id="WP_003418314.1">
    <property type="nucleotide sequence ID" value="NZ_BEHB01000012.1"/>
</dbReference>
<dbReference type="InterPro" id="IPR036390">
    <property type="entry name" value="WH_DNA-bd_sf"/>
</dbReference>
<reference evidence="6 7" key="1">
    <citation type="submission" date="2019-02" db="EMBL/GenBank/DDBJ databases">
        <authorList>
            <consortium name="Pathogen Informatics"/>
        </authorList>
    </citation>
    <scope>NUCLEOTIDE SEQUENCE [LARGE SCALE GENOMIC DNA]</scope>
    <source>
        <strain evidence="6 7">078GUE027</strain>
    </source>
</reference>
<dbReference type="PANTHER" id="PTHR30419">
    <property type="entry name" value="HTH-TYPE TRANSCRIPTIONAL REGULATOR YBHD"/>
    <property type="match status" value="1"/>
</dbReference>
<accession>A0AAX3H0A9</accession>
<dbReference type="CDD" id="cd05466">
    <property type="entry name" value="PBP2_LTTR_substrate"/>
    <property type="match status" value="1"/>
</dbReference>
<dbReference type="GO" id="GO:0003700">
    <property type="term" value="F:DNA-binding transcription factor activity"/>
    <property type="evidence" value="ECO:0007669"/>
    <property type="project" value="InterPro"/>
</dbReference>
<keyword evidence="2" id="KW-0805">Transcription regulation</keyword>
<evidence type="ECO:0000256" key="1">
    <source>
        <dbReference type="ARBA" id="ARBA00009437"/>
    </source>
</evidence>
<evidence type="ECO:0000256" key="2">
    <source>
        <dbReference type="ARBA" id="ARBA00023015"/>
    </source>
</evidence>
<evidence type="ECO:0000259" key="5">
    <source>
        <dbReference type="PROSITE" id="PS50931"/>
    </source>
</evidence>
<dbReference type="PROSITE" id="PS50931">
    <property type="entry name" value="HTH_LYSR"/>
    <property type="match status" value="1"/>
</dbReference>
<evidence type="ECO:0000313" key="7">
    <source>
        <dbReference type="Proteomes" id="UP000346772"/>
    </source>
</evidence>
<dbReference type="Proteomes" id="UP000346772">
    <property type="component" value="Unassembled WGS sequence"/>
</dbReference>
<dbReference type="Pfam" id="PF03466">
    <property type="entry name" value="LysR_substrate"/>
    <property type="match status" value="1"/>
</dbReference>
<evidence type="ECO:0000256" key="3">
    <source>
        <dbReference type="ARBA" id="ARBA00023125"/>
    </source>
</evidence>
<dbReference type="Gene3D" id="3.40.190.290">
    <property type="match status" value="1"/>
</dbReference>
<dbReference type="InterPro" id="IPR000847">
    <property type="entry name" value="LysR_HTH_N"/>
</dbReference>
<comment type="similarity">
    <text evidence="1">Belongs to the LysR transcriptional regulatory family.</text>
</comment>
<dbReference type="Gene3D" id="1.10.10.10">
    <property type="entry name" value="Winged helix-like DNA-binding domain superfamily/Winged helix DNA-binding domain"/>
    <property type="match status" value="1"/>
</dbReference>
<evidence type="ECO:0000313" key="6">
    <source>
        <dbReference type="EMBL" id="VFD54636.1"/>
    </source>
</evidence>
<organism evidence="6 7">
    <name type="scientific">Clostridioides difficile</name>
    <name type="common">Peptoclostridium difficile</name>
    <dbReference type="NCBI Taxonomy" id="1496"/>
    <lineage>
        <taxon>Bacteria</taxon>
        <taxon>Bacillati</taxon>
        <taxon>Bacillota</taxon>
        <taxon>Clostridia</taxon>
        <taxon>Peptostreptococcales</taxon>
        <taxon>Peptostreptococcaceae</taxon>
        <taxon>Clostridioides</taxon>
    </lineage>
</organism>
<dbReference type="InterPro" id="IPR005119">
    <property type="entry name" value="LysR_subst-bd"/>
</dbReference>
<gene>
    <name evidence="6" type="primary">benM</name>
    <name evidence="6" type="ORF">SAMEA1710456_02129</name>
</gene>
<dbReference type="AlphaFoldDB" id="A0AAX3H0A9"/>
<proteinExistence type="inferred from homology"/>
<dbReference type="Pfam" id="PF00126">
    <property type="entry name" value="HTH_1"/>
    <property type="match status" value="1"/>
</dbReference>
<dbReference type="FunFam" id="1.10.10.10:FF:000001">
    <property type="entry name" value="LysR family transcriptional regulator"/>
    <property type="match status" value="1"/>
</dbReference>
<feature type="domain" description="HTH lysR-type" evidence="5">
    <location>
        <begin position="1"/>
        <end position="58"/>
    </location>
</feature>